<dbReference type="Proteomes" id="UP000624709">
    <property type="component" value="Unassembled WGS sequence"/>
</dbReference>
<proteinExistence type="predicted"/>
<organism evidence="2 3">
    <name type="scientific">Actinoplanes palleronii</name>
    <dbReference type="NCBI Taxonomy" id="113570"/>
    <lineage>
        <taxon>Bacteria</taxon>
        <taxon>Bacillati</taxon>
        <taxon>Actinomycetota</taxon>
        <taxon>Actinomycetes</taxon>
        <taxon>Micromonosporales</taxon>
        <taxon>Micromonosporaceae</taxon>
        <taxon>Actinoplanes</taxon>
    </lineage>
</organism>
<reference evidence="2 3" key="1">
    <citation type="submission" date="2021-01" db="EMBL/GenBank/DDBJ databases">
        <title>Whole genome shotgun sequence of Actinoplanes palleronii NBRC 14916.</title>
        <authorList>
            <person name="Komaki H."/>
            <person name="Tamura T."/>
        </authorList>
    </citation>
    <scope>NUCLEOTIDE SEQUENCE [LARGE SCALE GENOMIC DNA]</scope>
    <source>
        <strain evidence="2 3">NBRC 14916</strain>
    </source>
</reference>
<comment type="caution">
    <text evidence="2">The sequence shown here is derived from an EMBL/GenBank/DDBJ whole genome shotgun (WGS) entry which is preliminary data.</text>
</comment>
<accession>A0ABQ4B0I5</accession>
<evidence type="ECO:0000256" key="1">
    <source>
        <dbReference type="SAM" id="MobiDB-lite"/>
    </source>
</evidence>
<gene>
    <name evidence="2" type="ORF">Apa02nite_001740</name>
</gene>
<evidence type="ECO:0000313" key="3">
    <source>
        <dbReference type="Proteomes" id="UP000624709"/>
    </source>
</evidence>
<protein>
    <submittedName>
        <fullName evidence="2">Uncharacterized protein</fullName>
    </submittedName>
</protein>
<keyword evidence="3" id="KW-1185">Reference proteome</keyword>
<name>A0ABQ4B0I5_9ACTN</name>
<evidence type="ECO:0000313" key="2">
    <source>
        <dbReference type="EMBL" id="GIE64066.1"/>
    </source>
</evidence>
<feature type="region of interest" description="Disordered" evidence="1">
    <location>
        <begin position="36"/>
        <end position="89"/>
    </location>
</feature>
<sequence>MGDRAESVVLVLEDVRVDRAEGDALLLGEFAQPGPVVDPLPRDVQRDGGRDPGQAVHDRGAGDLLERVTGDTRLREDLESGAGVSTADSGRVHAVTPLDAIAAAYAGWVTPDLPLYGLDHDRADFAP</sequence>
<feature type="compositionally biased region" description="Basic and acidic residues" evidence="1">
    <location>
        <begin position="40"/>
        <end position="78"/>
    </location>
</feature>
<dbReference type="EMBL" id="BOMS01000004">
    <property type="protein sequence ID" value="GIE64066.1"/>
    <property type="molecule type" value="Genomic_DNA"/>
</dbReference>